<evidence type="ECO:0000256" key="1">
    <source>
        <dbReference type="SAM" id="MobiDB-lite"/>
    </source>
</evidence>
<dbReference type="Proteomes" id="UP000023152">
    <property type="component" value="Unassembled WGS sequence"/>
</dbReference>
<protein>
    <recommendedName>
        <fullName evidence="6">Protein-tyrosine-phosphatase</fullName>
    </recommendedName>
</protein>
<dbReference type="Pfam" id="PF00782">
    <property type="entry name" value="DSPc"/>
    <property type="match status" value="1"/>
</dbReference>
<evidence type="ECO:0008006" key="6">
    <source>
        <dbReference type="Google" id="ProtNLM"/>
    </source>
</evidence>
<evidence type="ECO:0000259" key="2">
    <source>
        <dbReference type="PROSITE" id="PS50054"/>
    </source>
</evidence>
<organism evidence="4 5">
    <name type="scientific">Reticulomyxa filosa</name>
    <dbReference type="NCBI Taxonomy" id="46433"/>
    <lineage>
        <taxon>Eukaryota</taxon>
        <taxon>Sar</taxon>
        <taxon>Rhizaria</taxon>
        <taxon>Retaria</taxon>
        <taxon>Foraminifera</taxon>
        <taxon>Monothalamids</taxon>
        <taxon>Reticulomyxidae</taxon>
        <taxon>Reticulomyxa</taxon>
    </lineage>
</organism>
<feature type="domain" description="Tyrosine-protein phosphatase" evidence="2">
    <location>
        <begin position="28"/>
        <end position="173"/>
    </location>
</feature>
<dbReference type="InterPro" id="IPR000340">
    <property type="entry name" value="Dual-sp_phosphatase_cat-dom"/>
</dbReference>
<dbReference type="AlphaFoldDB" id="X6NKU2"/>
<dbReference type="CDD" id="cd14498">
    <property type="entry name" value="DSP"/>
    <property type="match status" value="1"/>
</dbReference>
<comment type="caution">
    <text evidence="4">The sequence shown here is derived from an EMBL/GenBank/DDBJ whole genome shotgun (WGS) entry which is preliminary data.</text>
</comment>
<dbReference type="OrthoDB" id="165342at2759"/>
<dbReference type="GO" id="GO:0005737">
    <property type="term" value="C:cytoplasm"/>
    <property type="evidence" value="ECO:0007669"/>
    <property type="project" value="TreeGrafter"/>
</dbReference>
<dbReference type="GO" id="GO:0008579">
    <property type="term" value="F:JUN kinase phosphatase activity"/>
    <property type="evidence" value="ECO:0007669"/>
    <property type="project" value="TreeGrafter"/>
</dbReference>
<evidence type="ECO:0000313" key="4">
    <source>
        <dbReference type="EMBL" id="ETO26616.1"/>
    </source>
</evidence>
<dbReference type="OMA" id="MYDEEAY"/>
<evidence type="ECO:0000259" key="3">
    <source>
        <dbReference type="PROSITE" id="PS50056"/>
    </source>
</evidence>
<evidence type="ECO:0000313" key="5">
    <source>
        <dbReference type="Proteomes" id="UP000023152"/>
    </source>
</evidence>
<dbReference type="InterPro" id="IPR020422">
    <property type="entry name" value="TYR_PHOSPHATASE_DUAL_dom"/>
</dbReference>
<dbReference type="InterPro" id="IPR000387">
    <property type="entry name" value="Tyr_Pase_dom"/>
</dbReference>
<dbReference type="InterPro" id="IPR029021">
    <property type="entry name" value="Prot-tyrosine_phosphatase-like"/>
</dbReference>
<dbReference type="EMBL" id="ASPP01007742">
    <property type="protein sequence ID" value="ETO26616.1"/>
    <property type="molecule type" value="Genomic_DNA"/>
</dbReference>
<reference evidence="4 5" key="1">
    <citation type="journal article" date="2013" name="Curr. Biol.">
        <title>The Genome of the Foraminiferan Reticulomyxa filosa.</title>
        <authorList>
            <person name="Glockner G."/>
            <person name="Hulsmann N."/>
            <person name="Schleicher M."/>
            <person name="Noegel A.A."/>
            <person name="Eichinger L."/>
            <person name="Gallinger C."/>
            <person name="Pawlowski J."/>
            <person name="Sierra R."/>
            <person name="Euteneuer U."/>
            <person name="Pillet L."/>
            <person name="Moustafa A."/>
            <person name="Platzer M."/>
            <person name="Groth M."/>
            <person name="Szafranski K."/>
            <person name="Schliwa M."/>
        </authorList>
    </citation>
    <scope>NUCLEOTIDE SEQUENCE [LARGE SCALE GENOMIC DNA]</scope>
</reference>
<sequence length="182" mass="21122">MSEEKPEIKEDSKEVDKDPKEKDDFLENADEIEPQLWLGSEDAGHCSLSLLQKHNIKSVVVAGFGITMSHPKDITYHRLKCIDLPVYDITNDIISTIRFIERQKASQNKDHSVLVHCARGKSRSVTIVIGYIMWKHRMSFENAYHFVKQKRKIISINAGFEKQLKEFEKIKERSLFIPLIKP</sequence>
<dbReference type="PROSITE" id="PS50054">
    <property type="entry name" value="TYR_PHOSPHATASE_DUAL"/>
    <property type="match status" value="1"/>
</dbReference>
<gene>
    <name evidence="4" type="ORF">RFI_10521</name>
</gene>
<dbReference type="SMART" id="SM00195">
    <property type="entry name" value="DSPc"/>
    <property type="match status" value="1"/>
</dbReference>
<dbReference type="PANTHER" id="PTHR46377">
    <property type="entry name" value="DUAL SPECIFICITY PROTEIN PHOSPHATASE 19"/>
    <property type="match status" value="1"/>
</dbReference>
<feature type="region of interest" description="Disordered" evidence="1">
    <location>
        <begin position="1"/>
        <end position="25"/>
    </location>
</feature>
<dbReference type="SUPFAM" id="SSF52799">
    <property type="entry name" value="(Phosphotyrosine protein) phosphatases II"/>
    <property type="match status" value="1"/>
</dbReference>
<keyword evidence="5" id="KW-1185">Reference proteome</keyword>
<feature type="domain" description="Tyrosine specific protein phosphatases" evidence="3">
    <location>
        <begin position="91"/>
        <end position="151"/>
    </location>
</feature>
<dbReference type="Gene3D" id="3.90.190.10">
    <property type="entry name" value="Protein tyrosine phosphatase superfamily"/>
    <property type="match status" value="1"/>
</dbReference>
<dbReference type="PROSITE" id="PS50056">
    <property type="entry name" value="TYR_PHOSPHATASE_2"/>
    <property type="match status" value="1"/>
</dbReference>
<proteinExistence type="predicted"/>
<dbReference type="PANTHER" id="PTHR46377:SF1">
    <property type="entry name" value="DUAL SPECIFICITY PROTEIN PHOSPHATASE 19"/>
    <property type="match status" value="1"/>
</dbReference>
<accession>X6NKU2</accession>
<name>X6NKU2_RETFI</name>